<dbReference type="Proteomes" id="UP000487268">
    <property type="component" value="Unassembled WGS sequence"/>
</dbReference>
<comment type="catalytic activity">
    <reaction evidence="8">
        <text>an acyl-CoA + a 1,2-diacyl-sn-glycerol = a triacyl-sn-glycerol + CoA</text>
        <dbReference type="Rhea" id="RHEA:10868"/>
        <dbReference type="ChEBI" id="CHEBI:17815"/>
        <dbReference type="ChEBI" id="CHEBI:57287"/>
        <dbReference type="ChEBI" id="CHEBI:58342"/>
        <dbReference type="ChEBI" id="CHEBI:64615"/>
        <dbReference type="EC" id="2.3.1.20"/>
    </reaction>
</comment>
<dbReference type="InterPro" id="IPR006311">
    <property type="entry name" value="TAT_signal"/>
</dbReference>
<sequence>MTGLTRRRVLLAGLGGAGAAGLAGAGMAGLVEAEVLPGKVRLDRALGKCGDTPPVPAERADVRTERFRSAARGRDVAFTVASPRGHALKGLPVALVLPGLGSDSSALSGMNLHAYLAQAVAHGAPPFALVGLDGGDTYWHRRANGDDPQKMVTDEVLPRLRRLGLRTDRIGLSGWSMGGYGALLLAQALGPRRVAVAAVSSPALFRSYAKARAANPGSFDDEADFARHDVVARLDRLRPIPLWIDCGTSDPFAPVVRDALGRMSPRPEGGLFGGCHDGAYWRRRTPGRLAFIGRHLP</sequence>
<evidence type="ECO:0000256" key="2">
    <source>
        <dbReference type="ARBA" id="ARBA00005874"/>
    </source>
</evidence>
<protein>
    <recommendedName>
        <fullName evidence="7">Acyl-CoA:diacylglycerol acyltransferase</fullName>
        <ecNumber evidence="3">2.3.1.122</ecNumber>
        <ecNumber evidence="4">2.3.1.20</ecNumber>
    </recommendedName>
</protein>
<gene>
    <name evidence="9" type="ORF">ACRB68_10910</name>
</gene>
<accession>A0A7K0BPQ5</accession>
<dbReference type="InterPro" id="IPR029058">
    <property type="entry name" value="AB_hydrolase_fold"/>
</dbReference>
<dbReference type="EC" id="2.3.1.20" evidence="4"/>
<comment type="caution">
    <text evidence="9">The sequence shown here is derived from an EMBL/GenBank/DDBJ whole genome shotgun (WGS) entry which is preliminary data.</text>
</comment>
<dbReference type="InterPro" id="IPR000801">
    <property type="entry name" value="Esterase-like"/>
</dbReference>
<proteinExistence type="inferred from homology"/>
<dbReference type="GO" id="GO:0050348">
    <property type="term" value="F:trehalose O-mycolyltransferase activity"/>
    <property type="evidence" value="ECO:0007669"/>
    <property type="project" value="UniProtKB-EC"/>
</dbReference>
<keyword evidence="5" id="KW-0808">Transferase</keyword>
<evidence type="ECO:0000256" key="5">
    <source>
        <dbReference type="ARBA" id="ARBA00022679"/>
    </source>
</evidence>
<evidence type="ECO:0000313" key="10">
    <source>
        <dbReference type="Proteomes" id="UP000487268"/>
    </source>
</evidence>
<evidence type="ECO:0000256" key="8">
    <source>
        <dbReference type="ARBA" id="ARBA00048109"/>
    </source>
</evidence>
<comment type="catalytic activity">
    <reaction evidence="1">
        <text>2 alpha,alpha'-trehalose 6-mycolate = alpha,alpha'-trehalose 6,6'-bismycolate + alpha,alpha-trehalose</text>
        <dbReference type="Rhea" id="RHEA:23472"/>
        <dbReference type="ChEBI" id="CHEBI:16551"/>
        <dbReference type="ChEBI" id="CHEBI:18195"/>
        <dbReference type="ChEBI" id="CHEBI:18234"/>
        <dbReference type="EC" id="2.3.1.122"/>
    </reaction>
</comment>
<reference evidence="9 10" key="1">
    <citation type="submission" date="2019-10" db="EMBL/GenBank/DDBJ databases">
        <title>Actinomadura rubteroloni sp. nov. and Actinomadura macrotermitis sp. nov., isolated from the gut of fungus growing-termite Macrotermes natalensis.</title>
        <authorList>
            <person name="Benndorf R."/>
            <person name="Martin K."/>
            <person name="Kuefner M."/>
            <person name="De Beer W."/>
            <person name="Kaster A.-K."/>
            <person name="Vollmers J."/>
            <person name="Poulsen M."/>
            <person name="Beemelmanns C."/>
        </authorList>
    </citation>
    <scope>NUCLEOTIDE SEQUENCE [LARGE SCALE GENOMIC DNA]</scope>
    <source>
        <strain evidence="9 10">RB68</strain>
    </source>
</reference>
<dbReference type="PROSITE" id="PS51318">
    <property type="entry name" value="TAT"/>
    <property type="match status" value="1"/>
</dbReference>
<keyword evidence="6" id="KW-0012">Acyltransferase</keyword>
<name>A0A7K0BPQ5_9ACTN</name>
<organism evidence="9 10">
    <name type="scientific">Actinomadura macrotermitis</name>
    <dbReference type="NCBI Taxonomy" id="2585200"/>
    <lineage>
        <taxon>Bacteria</taxon>
        <taxon>Bacillati</taxon>
        <taxon>Actinomycetota</taxon>
        <taxon>Actinomycetes</taxon>
        <taxon>Streptosporangiales</taxon>
        <taxon>Thermomonosporaceae</taxon>
        <taxon>Actinomadura</taxon>
    </lineage>
</organism>
<evidence type="ECO:0000256" key="3">
    <source>
        <dbReference type="ARBA" id="ARBA00012820"/>
    </source>
</evidence>
<evidence type="ECO:0000256" key="6">
    <source>
        <dbReference type="ARBA" id="ARBA00023315"/>
    </source>
</evidence>
<comment type="similarity">
    <text evidence="2">Belongs to the mycobacterial A85 antigen family.</text>
</comment>
<dbReference type="PANTHER" id="PTHR48098:SF1">
    <property type="entry name" value="DIACYLGLYCEROL ACYLTRANSFERASE_MYCOLYLTRANSFERASE AG85A"/>
    <property type="match status" value="1"/>
</dbReference>
<evidence type="ECO:0000256" key="7">
    <source>
        <dbReference type="ARBA" id="ARBA00032572"/>
    </source>
</evidence>
<dbReference type="GO" id="GO:0004144">
    <property type="term" value="F:diacylglycerol O-acyltransferase activity"/>
    <property type="evidence" value="ECO:0007669"/>
    <property type="project" value="UniProtKB-EC"/>
</dbReference>
<evidence type="ECO:0000256" key="1">
    <source>
        <dbReference type="ARBA" id="ARBA00000697"/>
    </source>
</evidence>
<dbReference type="RefSeq" id="WP_153531084.1">
    <property type="nucleotide sequence ID" value="NZ_WEGH01000001.1"/>
</dbReference>
<dbReference type="PANTHER" id="PTHR48098">
    <property type="entry name" value="ENTEROCHELIN ESTERASE-RELATED"/>
    <property type="match status" value="1"/>
</dbReference>
<dbReference type="InterPro" id="IPR050583">
    <property type="entry name" value="Mycobacterial_A85_antigen"/>
</dbReference>
<dbReference type="SUPFAM" id="SSF53474">
    <property type="entry name" value="alpha/beta-Hydrolases"/>
    <property type="match status" value="1"/>
</dbReference>
<evidence type="ECO:0000256" key="4">
    <source>
        <dbReference type="ARBA" id="ARBA00013244"/>
    </source>
</evidence>
<keyword evidence="10" id="KW-1185">Reference proteome</keyword>
<dbReference type="EMBL" id="WEGH01000001">
    <property type="protein sequence ID" value="MQY03056.1"/>
    <property type="molecule type" value="Genomic_DNA"/>
</dbReference>
<dbReference type="Pfam" id="PF00756">
    <property type="entry name" value="Esterase"/>
    <property type="match status" value="1"/>
</dbReference>
<dbReference type="OrthoDB" id="3210113at2"/>
<evidence type="ECO:0000313" key="9">
    <source>
        <dbReference type="EMBL" id="MQY03056.1"/>
    </source>
</evidence>
<dbReference type="Gene3D" id="3.40.50.1820">
    <property type="entry name" value="alpha/beta hydrolase"/>
    <property type="match status" value="1"/>
</dbReference>
<dbReference type="EC" id="2.3.1.122" evidence="3"/>
<dbReference type="AlphaFoldDB" id="A0A7K0BPQ5"/>